<evidence type="ECO:0000259" key="2">
    <source>
        <dbReference type="PROSITE" id="PS51747"/>
    </source>
</evidence>
<dbReference type="Gene3D" id="3.40.140.10">
    <property type="entry name" value="Cytidine Deaminase, domain 2"/>
    <property type="match status" value="1"/>
</dbReference>
<dbReference type="SUPFAM" id="SSF53927">
    <property type="entry name" value="Cytidine deaminase-like"/>
    <property type="match status" value="1"/>
</dbReference>
<dbReference type="AlphaFoldDB" id="A0A6U6H571"/>
<dbReference type="PROSITE" id="PS51747">
    <property type="entry name" value="CYT_DCMP_DEAMINASES_2"/>
    <property type="match status" value="1"/>
</dbReference>
<feature type="region of interest" description="Disordered" evidence="1">
    <location>
        <begin position="101"/>
        <end position="120"/>
    </location>
</feature>
<name>A0A6U6H571_9DINO</name>
<organism evidence="3">
    <name type="scientific">Zooxanthella nutricula</name>
    <dbReference type="NCBI Taxonomy" id="1333877"/>
    <lineage>
        <taxon>Eukaryota</taxon>
        <taxon>Sar</taxon>
        <taxon>Alveolata</taxon>
        <taxon>Dinophyceae</taxon>
        <taxon>Peridiniales</taxon>
        <taxon>Peridiniales incertae sedis</taxon>
        <taxon>Zooxanthella</taxon>
    </lineage>
</organism>
<proteinExistence type="predicted"/>
<dbReference type="EMBL" id="HBGW01007237">
    <property type="protein sequence ID" value="CAD9502395.1"/>
    <property type="molecule type" value="Transcribed_RNA"/>
</dbReference>
<protein>
    <recommendedName>
        <fullName evidence="2">CMP/dCMP-type deaminase domain-containing protein</fullName>
    </recommendedName>
</protein>
<feature type="compositionally biased region" description="Polar residues" evidence="1">
    <location>
        <begin position="108"/>
        <end position="120"/>
    </location>
</feature>
<evidence type="ECO:0000256" key="1">
    <source>
        <dbReference type="SAM" id="MobiDB-lite"/>
    </source>
</evidence>
<gene>
    <name evidence="3" type="ORF">BRAN1462_LOCUS4701</name>
</gene>
<dbReference type="GO" id="GO:0003824">
    <property type="term" value="F:catalytic activity"/>
    <property type="evidence" value="ECO:0007669"/>
    <property type="project" value="InterPro"/>
</dbReference>
<accession>A0A6U6H571</accession>
<feature type="domain" description="CMP/dCMP-type deaminase" evidence="2">
    <location>
        <begin position="1"/>
        <end position="107"/>
    </location>
</feature>
<dbReference type="InterPro" id="IPR016193">
    <property type="entry name" value="Cytidine_deaminase-like"/>
</dbReference>
<reference evidence="3" key="1">
    <citation type="submission" date="2021-01" db="EMBL/GenBank/DDBJ databases">
        <authorList>
            <person name="Corre E."/>
            <person name="Pelletier E."/>
            <person name="Niang G."/>
            <person name="Scheremetjew M."/>
            <person name="Finn R."/>
            <person name="Kale V."/>
            <person name="Holt S."/>
            <person name="Cochrane G."/>
            <person name="Meng A."/>
            <person name="Brown T."/>
            <person name="Cohen L."/>
        </authorList>
    </citation>
    <scope>NUCLEOTIDE SEQUENCE</scope>
    <source>
        <strain evidence="3">RCC3387</strain>
    </source>
</reference>
<dbReference type="Pfam" id="PF00383">
    <property type="entry name" value="dCMP_cyt_deam_1"/>
    <property type="match status" value="1"/>
</dbReference>
<dbReference type="InterPro" id="IPR002125">
    <property type="entry name" value="CMP_dCMP_dom"/>
</dbReference>
<evidence type="ECO:0000313" key="3">
    <source>
        <dbReference type="EMBL" id="CAD9502395.1"/>
    </source>
</evidence>
<sequence>MCSEASPRLRPHIARFTGGHQPRSLTQHAEIAALNLLPEGITPRQLRHTSLVVIRPKYSQKLRRTRMLCAKPCRECAQIIHQLGIKLVVYSSEDTLHRRTPEELLTDSVPSSGTEWLTRR</sequence>